<accession>A0ACB9IIG2</accession>
<evidence type="ECO:0000313" key="2">
    <source>
        <dbReference type="Proteomes" id="UP001056120"/>
    </source>
</evidence>
<evidence type="ECO:0000313" key="1">
    <source>
        <dbReference type="EMBL" id="KAI3806862.1"/>
    </source>
</evidence>
<dbReference type="EMBL" id="CM042025">
    <property type="protein sequence ID" value="KAI3806862.1"/>
    <property type="molecule type" value="Genomic_DNA"/>
</dbReference>
<gene>
    <name evidence="1" type="ORF">L1987_22779</name>
</gene>
<comment type="caution">
    <text evidence="1">The sequence shown here is derived from an EMBL/GenBank/DDBJ whole genome shotgun (WGS) entry which is preliminary data.</text>
</comment>
<reference evidence="1 2" key="2">
    <citation type="journal article" date="2022" name="Mol. Ecol. Resour.">
        <title>The genomes of chicory, endive, great burdock and yacon provide insights into Asteraceae paleo-polyploidization history and plant inulin production.</title>
        <authorList>
            <person name="Fan W."/>
            <person name="Wang S."/>
            <person name="Wang H."/>
            <person name="Wang A."/>
            <person name="Jiang F."/>
            <person name="Liu H."/>
            <person name="Zhao H."/>
            <person name="Xu D."/>
            <person name="Zhang Y."/>
        </authorList>
    </citation>
    <scope>NUCLEOTIDE SEQUENCE [LARGE SCALE GENOMIC DNA]</scope>
    <source>
        <strain evidence="2">cv. Yunnan</strain>
        <tissue evidence="1">Leaves</tissue>
    </source>
</reference>
<reference evidence="2" key="1">
    <citation type="journal article" date="2022" name="Mol. Ecol. Resour.">
        <title>The genomes of chicory, endive, great burdock and yacon provide insights into Asteraceae palaeo-polyploidization history and plant inulin production.</title>
        <authorList>
            <person name="Fan W."/>
            <person name="Wang S."/>
            <person name="Wang H."/>
            <person name="Wang A."/>
            <person name="Jiang F."/>
            <person name="Liu H."/>
            <person name="Zhao H."/>
            <person name="Xu D."/>
            <person name="Zhang Y."/>
        </authorList>
    </citation>
    <scope>NUCLEOTIDE SEQUENCE [LARGE SCALE GENOMIC DNA]</scope>
    <source>
        <strain evidence="2">cv. Yunnan</strain>
    </source>
</reference>
<name>A0ACB9IIG2_9ASTR</name>
<keyword evidence="2" id="KW-1185">Reference proteome</keyword>
<protein>
    <submittedName>
        <fullName evidence="1">Uncharacterized protein</fullName>
    </submittedName>
</protein>
<proteinExistence type="predicted"/>
<sequence length="216" mass="23433">MMTIDLKTPPEAAIQLPDQTTTKVAAEAETGTMSGPLVSLTSAKKFSRNYDAMHIVLRLVSLSASLISVAVMTTAKEKSTISIYGFDLSLHSKWSFSGSFEYLVVISSLVAVHSLLQLVMTSSRTLRKKSIFSSRNHAWIIFAGDQVFAYAMMSAGSAATGVTNLNRTGIKHPTLPNFCKPLHSFCDRVGVSIAFAFFNCFLLAISAVLDVVWLAN</sequence>
<dbReference type="Proteomes" id="UP001056120">
    <property type="component" value="Linkage Group LG08"/>
</dbReference>
<organism evidence="1 2">
    <name type="scientific">Smallanthus sonchifolius</name>
    <dbReference type="NCBI Taxonomy" id="185202"/>
    <lineage>
        <taxon>Eukaryota</taxon>
        <taxon>Viridiplantae</taxon>
        <taxon>Streptophyta</taxon>
        <taxon>Embryophyta</taxon>
        <taxon>Tracheophyta</taxon>
        <taxon>Spermatophyta</taxon>
        <taxon>Magnoliopsida</taxon>
        <taxon>eudicotyledons</taxon>
        <taxon>Gunneridae</taxon>
        <taxon>Pentapetalae</taxon>
        <taxon>asterids</taxon>
        <taxon>campanulids</taxon>
        <taxon>Asterales</taxon>
        <taxon>Asteraceae</taxon>
        <taxon>Asteroideae</taxon>
        <taxon>Heliantheae alliance</taxon>
        <taxon>Millerieae</taxon>
        <taxon>Smallanthus</taxon>
    </lineage>
</organism>